<proteinExistence type="predicted"/>
<sequence length="72" mass="8119">MELVAGVVTPADEPEISVYELIESPSDAVYALMAIVEKRHDKKPAVKRYSPLAYRTFTEKRLPKVKESRIAS</sequence>
<dbReference type="EMBL" id="CABFNO020001436">
    <property type="protein sequence ID" value="CAG9987762.1"/>
    <property type="molecule type" value="Genomic_DNA"/>
</dbReference>
<evidence type="ECO:0000313" key="1">
    <source>
        <dbReference type="EMBL" id="CAG9987762.1"/>
    </source>
</evidence>
<accession>A0A9N9Y573</accession>
<evidence type="ECO:0000313" key="2">
    <source>
        <dbReference type="Proteomes" id="UP000754883"/>
    </source>
</evidence>
<dbReference type="AlphaFoldDB" id="A0A9N9Y573"/>
<keyword evidence="2" id="KW-1185">Reference proteome</keyword>
<comment type="caution">
    <text evidence="1">The sequence shown here is derived from an EMBL/GenBank/DDBJ whole genome shotgun (WGS) entry which is preliminary data.</text>
</comment>
<organism evidence="1 2">
    <name type="scientific">Clonostachys byssicola</name>
    <dbReference type="NCBI Taxonomy" id="160290"/>
    <lineage>
        <taxon>Eukaryota</taxon>
        <taxon>Fungi</taxon>
        <taxon>Dikarya</taxon>
        <taxon>Ascomycota</taxon>
        <taxon>Pezizomycotina</taxon>
        <taxon>Sordariomycetes</taxon>
        <taxon>Hypocreomycetidae</taxon>
        <taxon>Hypocreales</taxon>
        <taxon>Bionectriaceae</taxon>
        <taxon>Clonostachys</taxon>
    </lineage>
</organism>
<reference evidence="1" key="1">
    <citation type="submission" date="2021-10" db="EMBL/GenBank/DDBJ databases">
        <authorList>
            <person name="Piombo E."/>
        </authorList>
    </citation>
    <scope>NUCLEOTIDE SEQUENCE</scope>
</reference>
<name>A0A9N9Y573_9HYPO</name>
<protein>
    <submittedName>
        <fullName evidence="1">Uncharacterized protein</fullName>
    </submittedName>
</protein>
<gene>
    <name evidence="1" type="ORF">CBYS24578_00014995</name>
</gene>
<dbReference type="Proteomes" id="UP000754883">
    <property type="component" value="Unassembled WGS sequence"/>
</dbReference>